<dbReference type="InterPro" id="IPR000719">
    <property type="entry name" value="Prot_kinase_dom"/>
</dbReference>
<dbReference type="InterPro" id="IPR017441">
    <property type="entry name" value="Protein_kinase_ATP_BS"/>
</dbReference>
<reference evidence="7" key="1">
    <citation type="submission" date="2021-01" db="EMBL/GenBank/DDBJ databases">
        <authorList>
            <person name="Corre E."/>
            <person name="Pelletier E."/>
            <person name="Niang G."/>
            <person name="Scheremetjew M."/>
            <person name="Finn R."/>
            <person name="Kale V."/>
            <person name="Holt S."/>
            <person name="Cochrane G."/>
            <person name="Meng A."/>
            <person name="Brown T."/>
            <person name="Cohen L."/>
        </authorList>
    </citation>
    <scope>NUCLEOTIDE SEQUENCE</scope>
    <source>
        <strain evidence="7">NIES-2562</strain>
    </source>
</reference>
<dbReference type="GO" id="GO:0005737">
    <property type="term" value="C:cytoplasm"/>
    <property type="evidence" value="ECO:0007669"/>
    <property type="project" value="TreeGrafter"/>
</dbReference>
<evidence type="ECO:0000256" key="3">
    <source>
        <dbReference type="PROSITE-ProRule" id="PRU10141"/>
    </source>
</evidence>
<keyword evidence="4" id="KW-0418">Kinase</keyword>
<gene>
    <name evidence="7" type="ORF">PBIL07802_LOCUS26389</name>
</gene>
<dbReference type="AlphaFoldDB" id="A0A7S3GF07"/>
<feature type="domain" description="Protein kinase" evidence="6">
    <location>
        <begin position="57"/>
        <end position="428"/>
    </location>
</feature>
<dbReference type="Pfam" id="PF00069">
    <property type="entry name" value="Pkinase"/>
    <property type="match status" value="2"/>
</dbReference>
<comment type="similarity">
    <text evidence="4">Belongs to the protein kinase superfamily.</text>
</comment>
<evidence type="ECO:0000259" key="6">
    <source>
        <dbReference type="PROSITE" id="PS50011"/>
    </source>
</evidence>
<evidence type="ECO:0000256" key="4">
    <source>
        <dbReference type="RuleBase" id="RU000304"/>
    </source>
</evidence>
<keyword evidence="4" id="KW-0808">Transferase</keyword>
<accession>A0A7S3GF07</accession>
<dbReference type="EMBL" id="HBIB01040528">
    <property type="protein sequence ID" value="CAE0264086.1"/>
    <property type="molecule type" value="Transcribed_RNA"/>
</dbReference>
<dbReference type="PROSITE" id="PS00107">
    <property type="entry name" value="PROTEIN_KINASE_ATP"/>
    <property type="match status" value="1"/>
</dbReference>
<feature type="compositionally biased region" description="Basic and acidic residues" evidence="5">
    <location>
        <begin position="269"/>
        <end position="294"/>
    </location>
</feature>
<feature type="region of interest" description="Disordered" evidence="5">
    <location>
        <begin position="170"/>
        <end position="189"/>
    </location>
</feature>
<dbReference type="InterPro" id="IPR008271">
    <property type="entry name" value="Ser/Thr_kinase_AS"/>
</dbReference>
<evidence type="ECO:0000256" key="1">
    <source>
        <dbReference type="ARBA" id="ARBA00022741"/>
    </source>
</evidence>
<keyword evidence="2 3" id="KW-0067">ATP-binding</keyword>
<dbReference type="PANTHER" id="PTHR44167">
    <property type="entry name" value="OVARIAN-SPECIFIC SERINE/THREONINE-PROTEIN KINASE LOK-RELATED"/>
    <property type="match status" value="1"/>
</dbReference>
<dbReference type="PROSITE" id="PS00108">
    <property type="entry name" value="PROTEIN_KINASE_ST"/>
    <property type="match status" value="1"/>
</dbReference>
<dbReference type="GO" id="GO:0004674">
    <property type="term" value="F:protein serine/threonine kinase activity"/>
    <property type="evidence" value="ECO:0007669"/>
    <property type="project" value="UniProtKB-KW"/>
</dbReference>
<sequence length="428" mass="46774">MSEQLEDIDDLAEKGEWSHKYEAIPSSLLSSSSPPPSTLFKNGEGGGEKEKEEQGGGEKNDELGRGAFAEVKMIRNKHTHLIYACKTLHRRRLLLEHPIALQQVAMEVSILKKIKSKNVVKIRDVYADDTYVSIVMSCADGSLASLMNMSSVKTATSHSVDSWFSSEYGSVKEGEEEEGGKDKGGSMSMRHVHKDDAYLHSSPVITELEGNESVCKVIAKGVIEGIADIHEAGYVHRDIKPENILLFNRDLIHLRDGQGGQVGIGGVHKNGEGRGGRGEGKEGKKGGRGEKERYDDDDDDMRRGGIGRVSLPFPSPSQYMRASNRSCAVPFDVVIADFGLALPLPKSGGVSKVGGAASKKGGGGGIRLHGVCGSPLCMAPEVAWEKVGEKEGGAHYESEEVRKRRERRRRMSALMSCLQKKWTNWMRR</sequence>
<feature type="binding site" evidence="3">
    <location>
        <position position="86"/>
    </location>
    <ligand>
        <name>ATP</name>
        <dbReference type="ChEBI" id="CHEBI:30616"/>
    </ligand>
</feature>
<dbReference type="GO" id="GO:0005524">
    <property type="term" value="F:ATP binding"/>
    <property type="evidence" value="ECO:0007669"/>
    <property type="project" value="UniProtKB-UniRule"/>
</dbReference>
<evidence type="ECO:0000313" key="7">
    <source>
        <dbReference type="EMBL" id="CAE0264086.1"/>
    </source>
</evidence>
<evidence type="ECO:0000256" key="2">
    <source>
        <dbReference type="ARBA" id="ARBA00022840"/>
    </source>
</evidence>
<dbReference type="InterPro" id="IPR011009">
    <property type="entry name" value="Kinase-like_dom_sf"/>
</dbReference>
<dbReference type="Gene3D" id="3.30.200.20">
    <property type="entry name" value="Phosphorylase Kinase, domain 1"/>
    <property type="match status" value="1"/>
</dbReference>
<dbReference type="PROSITE" id="PS50011">
    <property type="entry name" value="PROTEIN_KINASE_DOM"/>
    <property type="match status" value="1"/>
</dbReference>
<name>A0A7S3GF07_9EUKA</name>
<keyword evidence="1 3" id="KW-0547">Nucleotide-binding</keyword>
<feature type="compositionally biased region" description="Basic and acidic residues" evidence="5">
    <location>
        <begin position="46"/>
        <end position="62"/>
    </location>
</feature>
<dbReference type="Gene3D" id="1.10.510.10">
    <property type="entry name" value="Transferase(Phosphotransferase) domain 1"/>
    <property type="match status" value="1"/>
</dbReference>
<organism evidence="7">
    <name type="scientific">Palpitomonas bilix</name>
    <dbReference type="NCBI Taxonomy" id="652834"/>
    <lineage>
        <taxon>Eukaryota</taxon>
        <taxon>Eukaryota incertae sedis</taxon>
    </lineage>
</organism>
<evidence type="ECO:0000256" key="5">
    <source>
        <dbReference type="SAM" id="MobiDB-lite"/>
    </source>
</evidence>
<dbReference type="SMART" id="SM00220">
    <property type="entry name" value="S_TKc"/>
    <property type="match status" value="1"/>
</dbReference>
<feature type="region of interest" description="Disordered" evidence="5">
    <location>
        <begin position="25"/>
        <end position="62"/>
    </location>
</feature>
<dbReference type="PANTHER" id="PTHR44167:SF24">
    <property type="entry name" value="SERINE_THREONINE-PROTEIN KINASE CHK2"/>
    <property type="match status" value="1"/>
</dbReference>
<protein>
    <recommendedName>
        <fullName evidence="6">Protein kinase domain-containing protein</fullName>
    </recommendedName>
</protein>
<feature type="region of interest" description="Disordered" evidence="5">
    <location>
        <begin position="262"/>
        <end position="312"/>
    </location>
</feature>
<dbReference type="GO" id="GO:0044773">
    <property type="term" value="P:mitotic DNA damage checkpoint signaling"/>
    <property type="evidence" value="ECO:0007669"/>
    <property type="project" value="TreeGrafter"/>
</dbReference>
<dbReference type="SUPFAM" id="SSF56112">
    <property type="entry name" value="Protein kinase-like (PK-like)"/>
    <property type="match status" value="1"/>
</dbReference>
<keyword evidence="4" id="KW-0723">Serine/threonine-protein kinase</keyword>
<proteinExistence type="inferred from homology"/>
<dbReference type="GO" id="GO:0005634">
    <property type="term" value="C:nucleus"/>
    <property type="evidence" value="ECO:0007669"/>
    <property type="project" value="TreeGrafter"/>
</dbReference>